<keyword evidence="2" id="KW-1133">Transmembrane helix</keyword>
<dbReference type="Proteomes" id="UP000182498">
    <property type="component" value="Unassembled WGS sequence"/>
</dbReference>
<feature type="region of interest" description="Disordered" evidence="1">
    <location>
        <begin position="111"/>
        <end position="145"/>
    </location>
</feature>
<dbReference type="AlphaFoldDB" id="A0A0X2NJ24"/>
<protein>
    <submittedName>
        <fullName evidence="3">Uncharacterized protein</fullName>
    </submittedName>
</protein>
<reference evidence="4" key="1">
    <citation type="submission" date="2015-11" db="EMBL/GenBank/DDBJ databases">
        <authorList>
            <person name="Dugat-Bony E."/>
        </authorList>
    </citation>
    <scope>NUCLEOTIDE SEQUENCE [LARGE SCALE GENOMIC DNA]</scope>
    <source>
        <strain evidence="4">Mu292</strain>
    </source>
</reference>
<feature type="compositionally biased region" description="Low complexity" evidence="1">
    <location>
        <begin position="122"/>
        <end position="145"/>
    </location>
</feature>
<evidence type="ECO:0000256" key="2">
    <source>
        <dbReference type="SAM" id="Phobius"/>
    </source>
</evidence>
<organism evidence="3 4">
    <name type="scientific">Corynebacterium variabile</name>
    <dbReference type="NCBI Taxonomy" id="1727"/>
    <lineage>
        <taxon>Bacteria</taxon>
        <taxon>Bacillati</taxon>
        <taxon>Actinomycetota</taxon>
        <taxon>Actinomycetes</taxon>
        <taxon>Mycobacteriales</taxon>
        <taxon>Corynebacteriaceae</taxon>
        <taxon>Corynebacterium</taxon>
    </lineage>
</organism>
<keyword evidence="2" id="KW-0472">Membrane</keyword>
<accession>A0A0X2NJ24</accession>
<keyword evidence="2" id="KW-0812">Transmembrane</keyword>
<dbReference type="RefSeq" id="WP_073883658.1">
    <property type="nucleotide sequence ID" value="NZ_FAUH01000004.1"/>
</dbReference>
<keyword evidence="4" id="KW-1185">Reference proteome</keyword>
<proteinExistence type="predicted"/>
<feature type="compositionally biased region" description="Basic and acidic residues" evidence="1">
    <location>
        <begin position="9"/>
        <end position="24"/>
    </location>
</feature>
<evidence type="ECO:0000313" key="4">
    <source>
        <dbReference type="Proteomes" id="UP000182498"/>
    </source>
</evidence>
<feature type="region of interest" description="Disordered" evidence="1">
    <location>
        <begin position="1"/>
        <end position="41"/>
    </location>
</feature>
<sequence length="145" mass="15252">MSTAVITTRPDRDRSCREQVRRPDWSALPAGKGSNTAGAGVAFLPPARTLESRERIARGPERAFEARGWWWRTRRRTAIVLRSPGVVMLGGLSCLLMIGLSPLLTDPGQVEQPPVPVISGPATAGDAMDTGGAGAAVPGTAQPGQ</sequence>
<evidence type="ECO:0000313" key="3">
    <source>
        <dbReference type="EMBL" id="CUU65473.1"/>
    </source>
</evidence>
<gene>
    <name evidence="3" type="ORF">CVAR292_00792</name>
</gene>
<dbReference type="EMBL" id="FAUH01000004">
    <property type="protein sequence ID" value="CUU65473.1"/>
    <property type="molecule type" value="Genomic_DNA"/>
</dbReference>
<feature type="transmembrane region" description="Helical" evidence="2">
    <location>
        <begin position="79"/>
        <end position="100"/>
    </location>
</feature>
<evidence type="ECO:0000256" key="1">
    <source>
        <dbReference type="SAM" id="MobiDB-lite"/>
    </source>
</evidence>
<name>A0A0X2NJ24_9CORY</name>